<dbReference type="Gramene" id="Pp3c5_28120V3.1">
    <property type="protein sequence ID" value="Pp3c5_28120V3.1"/>
    <property type="gene ID" value="Pp3c5_28120"/>
</dbReference>
<dbReference type="SUPFAM" id="SSF52821">
    <property type="entry name" value="Rhodanese/Cell cycle control phosphatase"/>
    <property type="match status" value="1"/>
</dbReference>
<dbReference type="Gramene" id="Pp3c5_28120V3.2">
    <property type="protein sequence ID" value="Pp3c5_28120V3.2"/>
    <property type="gene ID" value="Pp3c5_28120"/>
</dbReference>
<dbReference type="InterPro" id="IPR022111">
    <property type="entry name" value="Rhodanese_C"/>
</dbReference>
<dbReference type="PROSITE" id="PS50206">
    <property type="entry name" value="RHODANESE_3"/>
    <property type="match status" value="1"/>
</dbReference>
<protein>
    <recommendedName>
        <fullName evidence="1">Rhodanese domain-containing protein</fullName>
    </recommendedName>
</protein>
<dbReference type="InterPro" id="IPR040503">
    <property type="entry name" value="TRHO_N"/>
</dbReference>
<dbReference type="SUPFAM" id="SSF53474">
    <property type="entry name" value="alpha/beta-Hydrolases"/>
    <property type="match status" value="1"/>
</dbReference>
<dbReference type="EnsemblPlants" id="Pp3c5_28120V3.1">
    <property type="protein sequence ID" value="Pp3c5_28120V3.1"/>
    <property type="gene ID" value="Pp3c5_28120"/>
</dbReference>
<sequence>MALPHPDLHHDDWGVLLYYKFVVIAEPARVVDYLNRLCTSLSLRGRVRIAPDGVNITVTGTLPALYSHVSAIRAHPLFAFPSVDFKLSPAPPFDAVPPHLALDCGFASLSVRLVPHLITIAPNPPPITNAGPHVSPHQFHSLLEHTELKSTVLIDARNIYETRIGKFCPPSEVQFFDPLLRQYSDLPGWLDAHQEQLRNKRVLMYCTGGVRCELASSYLRSKGKDFEDVMQLSGGIHRYLEDFTDGGYFKGKNFVFDHRMAVASSSEEIVGRCLLCKAPFDDYFARNRCSLCRLLVLICPTCQGAGNSPASSAKYVCELCEVNQKAFGGSETGEVYSIKSGAPITKAMTSPTDLKTSLLHGLATKRKLRLLCLHGFRQNASCFQGRLGSLKKKLKHIADFVFVDAPHSLPFIQQERTEDWSDVGPKRDLKRAFCQKPTRKNAWLISPGDARAMKEEESGVEGERRNTRFEPWQYETQTEGWEKSWECLQRVFQDLGPFDGVLGFSQGAAVVAALCSLRHTRPLNNDVIDAAVHFRFAVLCSGYSSPVPLHAKITSSEAGIRCPSLHIYGGQDRQIGSEMSEQLASLFHRDDRVIIKHDYGHIIPTKPEYIEQYVHFLRGFLE</sequence>
<keyword evidence="4" id="KW-1185">Reference proteome</keyword>
<dbReference type="EnsemblPlants" id="Pp3c5_28120V3.2">
    <property type="protein sequence ID" value="Pp3c5_28120V3.2"/>
    <property type="gene ID" value="Pp3c5_28120"/>
</dbReference>
<dbReference type="AlphaFoldDB" id="A0A2K1KLB0"/>
<evidence type="ECO:0000313" key="2">
    <source>
        <dbReference type="EMBL" id="PNR54568.1"/>
    </source>
</evidence>
<feature type="domain" description="Rhodanese" evidence="1">
    <location>
        <begin position="147"/>
        <end position="248"/>
    </location>
</feature>
<dbReference type="Gene3D" id="3.40.250.10">
    <property type="entry name" value="Rhodanese-like domain"/>
    <property type="match status" value="1"/>
</dbReference>
<dbReference type="FunCoup" id="A0A2K1KLB0">
    <property type="interactions" value="2830"/>
</dbReference>
<dbReference type="PANTHER" id="PTHR43268">
    <property type="entry name" value="THIOSULFATE SULFURTRANSFERASE/RHODANESE-LIKE DOMAIN-CONTAINING PROTEIN 2"/>
    <property type="match status" value="1"/>
</dbReference>
<dbReference type="InParanoid" id="A0A2K1KLB0"/>
<gene>
    <name evidence="2" type="ORF">PHYPA_008245</name>
</gene>
<dbReference type="PANTHER" id="PTHR43268:SF6">
    <property type="entry name" value="THIOSULFATE SULFURTRANSFERASE_RHODANESE-LIKE DOMAIN-CONTAINING PROTEIN 2"/>
    <property type="match status" value="1"/>
</dbReference>
<organism evidence="2">
    <name type="scientific">Physcomitrium patens</name>
    <name type="common">Spreading-leaved earth moss</name>
    <name type="synonym">Physcomitrella patens</name>
    <dbReference type="NCBI Taxonomy" id="3218"/>
    <lineage>
        <taxon>Eukaryota</taxon>
        <taxon>Viridiplantae</taxon>
        <taxon>Streptophyta</taxon>
        <taxon>Embryophyta</taxon>
        <taxon>Bryophyta</taxon>
        <taxon>Bryophytina</taxon>
        <taxon>Bryopsida</taxon>
        <taxon>Funariidae</taxon>
        <taxon>Funariales</taxon>
        <taxon>Funariaceae</taxon>
        <taxon>Physcomitrium</taxon>
    </lineage>
</organism>
<dbReference type="OMA" id="RCSYCRM"/>
<dbReference type="InterPro" id="IPR020936">
    <property type="entry name" value="TrhO"/>
</dbReference>
<dbReference type="InterPro" id="IPR001763">
    <property type="entry name" value="Rhodanese-like_dom"/>
</dbReference>
<proteinExistence type="predicted"/>
<dbReference type="InterPro" id="IPR005645">
    <property type="entry name" value="FSH-like_dom"/>
</dbReference>
<dbReference type="InterPro" id="IPR029058">
    <property type="entry name" value="AB_hydrolase_fold"/>
</dbReference>
<dbReference type="PaxDb" id="3218-PP1S383_7V6.1"/>
<dbReference type="FunFam" id="3.40.250.10:FF:000022">
    <property type="entry name" value="Thiosulfate sulfurtransferase/rhodanese-like domain-containing protein 2"/>
    <property type="match status" value="1"/>
</dbReference>
<dbReference type="Pfam" id="PF17773">
    <property type="entry name" value="UPF0176_N"/>
    <property type="match status" value="1"/>
</dbReference>
<dbReference type="InterPro" id="IPR036873">
    <property type="entry name" value="Rhodanese-like_dom_sf"/>
</dbReference>
<dbReference type="FunFam" id="3.40.50.1820:FF:000073">
    <property type="entry name" value="esterase OVCA2 isoform X6"/>
    <property type="match status" value="1"/>
</dbReference>
<accession>A0A2K1KLB0</accession>
<evidence type="ECO:0000313" key="4">
    <source>
        <dbReference type="Proteomes" id="UP000006727"/>
    </source>
</evidence>
<dbReference type="SMART" id="SM00450">
    <property type="entry name" value="RHOD"/>
    <property type="match status" value="1"/>
</dbReference>
<reference evidence="2 4" key="2">
    <citation type="journal article" date="2018" name="Plant J.">
        <title>The Physcomitrella patens chromosome-scale assembly reveals moss genome structure and evolution.</title>
        <authorList>
            <person name="Lang D."/>
            <person name="Ullrich K.K."/>
            <person name="Murat F."/>
            <person name="Fuchs J."/>
            <person name="Jenkins J."/>
            <person name="Haas F.B."/>
            <person name="Piednoel M."/>
            <person name="Gundlach H."/>
            <person name="Van Bel M."/>
            <person name="Meyberg R."/>
            <person name="Vives C."/>
            <person name="Morata J."/>
            <person name="Symeonidi A."/>
            <person name="Hiss M."/>
            <person name="Muchero W."/>
            <person name="Kamisugi Y."/>
            <person name="Saleh O."/>
            <person name="Blanc G."/>
            <person name="Decker E.L."/>
            <person name="van Gessel N."/>
            <person name="Grimwood J."/>
            <person name="Hayes R.D."/>
            <person name="Graham S.W."/>
            <person name="Gunter L.E."/>
            <person name="McDaniel S.F."/>
            <person name="Hoernstein S.N.W."/>
            <person name="Larsson A."/>
            <person name="Li F.W."/>
            <person name="Perroud P.F."/>
            <person name="Phillips J."/>
            <person name="Ranjan P."/>
            <person name="Rokshar D.S."/>
            <person name="Rothfels C.J."/>
            <person name="Schneider L."/>
            <person name="Shu S."/>
            <person name="Stevenson D.W."/>
            <person name="Thummler F."/>
            <person name="Tillich M."/>
            <person name="Villarreal Aguilar J.C."/>
            <person name="Widiez T."/>
            <person name="Wong G.K."/>
            <person name="Wymore A."/>
            <person name="Zhang Y."/>
            <person name="Zimmer A.D."/>
            <person name="Quatrano R.S."/>
            <person name="Mayer K.F.X."/>
            <person name="Goodstein D."/>
            <person name="Casacuberta J.M."/>
            <person name="Vandepoele K."/>
            <person name="Reski R."/>
            <person name="Cuming A.C."/>
            <person name="Tuskan G.A."/>
            <person name="Maumus F."/>
            <person name="Salse J."/>
            <person name="Schmutz J."/>
            <person name="Rensing S.A."/>
        </authorList>
    </citation>
    <scope>NUCLEOTIDE SEQUENCE [LARGE SCALE GENOMIC DNA]</scope>
    <source>
        <strain evidence="3 4">cv. Gransden 2004</strain>
    </source>
</reference>
<dbReference type="Pfam" id="PF03959">
    <property type="entry name" value="FSH1"/>
    <property type="match status" value="1"/>
</dbReference>
<dbReference type="STRING" id="3218.A0A2K1KLB0"/>
<evidence type="ECO:0000259" key="1">
    <source>
        <dbReference type="PROSITE" id="PS50206"/>
    </source>
</evidence>
<dbReference type="EMBL" id="ABEU02000005">
    <property type="protein sequence ID" value="PNR54568.1"/>
    <property type="molecule type" value="Genomic_DNA"/>
</dbReference>
<evidence type="ECO:0000313" key="3">
    <source>
        <dbReference type="EnsemblPlants" id="Pp3c5_28120V3.1"/>
    </source>
</evidence>
<dbReference type="Proteomes" id="UP000006727">
    <property type="component" value="Chromosome 5"/>
</dbReference>
<reference evidence="2 4" key="1">
    <citation type="journal article" date="2008" name="Science">
        <title>The Physcomitrella genome reveals evolutionary insights into the conquest of land by plants.</title>
        <authorList>
            <person name="Rensing S."/>
            <person name="Lang D."/>
            <person name="Zimmer A."/>
            <person name="Terry A."/>
            <person name="Salamov A."/>
            <person name="Shapiro H."/>
            <person name="Nishiyama T."/>
            <person name="Perroud P.-F."/>
            <person name="Lindquist E."/>
            <person name="Kamisugi Y."/>
            <person name="Tanahashi T."/>
            <person name="Sakakibara K."/>
            <person name="Fujita T."/>
            <person name="Oishi K."/>
            <person name="Shin-I T."/>
            <person name="Kuroki Y."/>
            <person name="Toyoda A."/>
            <person name="Suzuki Y."/>
            <person name="Hashimoto A."/>
            <person name="Yamaguchi K."/>
            <person name="Sugano A."/>
            <person name="Kohara Y."/>
            <person name="Fujiyama A."/>
            <person name="Anterola A."/>
            <person name="Aoki S."/>
            <person name="Ashton N."/>
            <person name="Barbazuk W.B."/>
            <person name="Barker E."/>
            <person name="Bennetzen J."/>
            <person name="Bezanilla M."/>
            <person name="Blankenship R."/>
            <person name="Cho S.H."/>
            <person name="Dutcher S."/>
            <person name="Estelle M."/>
            <person name="Fawcett J.A."/>
            <person name="Gundlach H."/>
            <person name="Hanada K."/>
            <person name="Heyl A."/>
            <person name="Hicks K.A."/>
            <person name="Hugh J."/>
            <person name="Lohr M."/>
            <person name="Mayer K."/>
            <person name="Melkozernov A."/>
            <person name="Murata T."/>
            <person name="Nelson D."/>
            <person name="Pils B."/>
            <person name="Prigge M."/>
            <person name="Reiss B."/>
            <person name="Renner T."/>
            <person name="Rombauts S."/>
            <person name="Rushton P."/>
            <person name="Sanderfoot A."/>
            <person name="Schween G."/>
            <person name="Shiu S.-H."/>
            <person name="Stueber K."/>
            <person name="Theodoulou F.L."/>
            <person name="Tu H."/>
            <person name="Van de Peer Y."/>
            <person name="Verrier P.J."/>
            <person name="Waters E."/>
            <person name="Wood A."/>
            <person name="Yang L."/>
            <person name="Cove D."/>
            <person name="Cuming A."/>
            <person name="Hasebe M."/>
            <person name="Lucas S."/>
            <person name="Mishler D.B."/>
            <person name="Reski R."/>
            <person name="Grigoriev I."/>
            <person name="Quatrano R.S."/>
            <person name="Boore J.L."/>
        </authorList>
    </citation>
    <scope>NUCLEOTIDE SEQUENCE [LARGE SCALE GENOMIC DNA]</scope>
    <source>
        <strain evidence="3 4">cv. Gransden 2004</strain>
    </source>
</reference>
<name>A0A2K1KLB0_PHYPA</name>
<dbReference type="Gene3D" id="3.30.70.100">
    <property type="match status" value="1"/>
</dbReference>
<dbReference type="Pfam" id="PF12368">
    <property type="entry name" value="Rhodanese_C"/>
    <property type="match status" value="1"/>
</dbReference>
<dbReference type="Gene3D" id="3.40.50.1820">
    <property type="entry name" value="alpha/beta hydrolase"/>
    <property type="match status" value="1"/>
</dbReference>
<reference evidence="3" key="3">
    <citation type="submission" date="2020-12" db="UniProtKB">
        <authorList>
            <consortium name="EnsemblPlants"/>
        </authorList>
    </citation>
    <scope>IDENTIFICATION</scope>
</reference>